<evidence type="ECO:0000256" key="5">
    <source>
        <dbReference type="ARBA" id="ARBA00023237"/>
    </source>
</evidence>
<evidence type="ECO:0000256" key="3">
    <source>
        <dbReference type="ARBA" id="ARBA00022729"/>
    </source>
</evidence>
<dbReference type="Proteomes" id="UP001157138">
    <property type="component" value="Unassembled WGS sequence"/>
</dbReference>
<dbReference type="PANTHER" id="PTHR38776:SF1">
    <property type="entry name" value="MLTA-INTERACTING PROTEIN-RELATED"/>
    <property type="match status" value="1"/>
</dbReference>
<accession>A0ABQ6ETW5</accession>
<evidence type="ECO:0000256" key="1">
    <source>
        <dbReference type="ARBA" id="ARBA00004442"/>
    </source>
</evidence>
<keyword evidence="3" id="KW-0732">Signal</keyword>
<evidence type="ECO:0000256" key="2">
    <source>
        <dbReference type="ARBA" id="ARBA00005722"/>
    </source>
</evidence>
<protein>
    <submittedName>
        <fullName evidence="6">MltA-interacting MipA family protein</fullName>
    </submittedName>
</protein>
<name>A0ABQ6ETW5_9VIBR</name>
<dbReference type="RefSeq" id="WP_431313094.1">
    <property type="nucleotide sequence ID" value="NZ_BSPW01000010.1"/>
</dbReference>
<evidence type="ECO:0000313" key="6">
    <source>
        <dbReference type="EMBL" id="GLT16597.1"/>
    </source>
</evidence>
<gene>
    <name evidence="6" type="ORF">GCM10007938_03730</name>
</gene>
<dbReference type="EMBL" id="BSPW01000010">
    <property type="protein sequence ID" value="GLT16597.1"/>
    <property type="molecule type" value="Genomic_DNA"/>
</dbReference>
<reference evidence="7" key="1">
    <citation type="journal article" date="2019" name="Int. J. Syst. Evol. Microbiol.">
        <title>The Global Catalogue of Microorganisms (GCM) 10K type strain sequencing project: providing services to taxonomists for standard genome sequencing and annotation.</title>
        <authorList>
            <consortium name="The Broad Institute Genomics Platform"/>
            <consortium name="The Broad Institute Genome Sequencing Center for Infectious Disease"/>
            <person name="Wu L."/>
            <person name="Ma J."/>
        </authorList>
    </citation>
    <scope>NUCLEOTIDE SEQUENCE [LARGE SCALE GENOMIC DNA]</scope>
    <source>
        <strain evidence="7">NBRC 108723</strain>
    </source>
</reference>
<dbReference type="Pfam" id="PF06629">
    <property type="entry name" value="MipA"/>
    <property type="match status" value="1"/>
</dbReference>
<organism evidence="6 7">
    <name type="scientific">Vibrio zhanjiangensis</name>
    <dbReference type="NCBI Taxonomy" id="1046128"/>
    <lineage>
        <taxon>Bacteria</taxon>
        <taxon>Pseudomonadati</taxon>
        <taxon>Pseudomonadota</taxon>
        <taxon>Gammaproteobacteria</taxon>
        <taxon>Vibrionales</taxon>
        <taxon>Vibrionaceae</taxon>
        <taxon>Vibrio</taxon>
    </lineage>
</organism>
<keyword evidence="4" id="KW-0472">Membrane</keyword>
<proteinExistence type="inferred from homology"/>
<comment type="subcellular location">
    <subcellularLocation>
        <location evidence="1">Cell outer membrane</location>
    </subcellularLocation>
</comment>
<evidence type="ECO:0000256" key="4">
    <source>
        <dbReference type="ARBA" id="ARBA00023136"/>
    </source>
</evidence>
<comment type="similarity">
    <text evidence="2">Belongs to the MipA/OmpV family.</text>
</comment>
<comment type="caution">
    <text evidence="6">The sequence shown here is derived from an EMBL/GenBank/DDBJ whole genome shotgun (WGS) entry which is preliminary data.</text>
</comment>
<keyword evidence="7" id="KW-1185">Reference proteome</keyword>
<sequence>MNSILSYSSLMVLMTTPTSVSFANEQDQWGIAAVYRTASIPFETANNDQAVGTFVPMMYFENEHVFIDGLQGGLHLWQSEDEKIQFNALMRMRFVDIPASEQNANGGDTVDFGGQLSYSITERWRMNTELMTDDEFRFHANLGLKGHYEYQDWELNPFAEIRYKDADFNTHYYTFSDVTDERLGAGVDLRVGLDARYHVYSNLYLLGAASVRRLDSNAYRSSTVEDRYQGEVFVGFGIFNDKSSPPDTKLSHSRYVRVAHGWATPSNIGEILALETESDQYNNQMSSFFYGHPLTDQLFGVPMELYFTPGIAHHWSSDVQSASTEYIAAIKVYYTIDWPFTWRLGFAEGMSFIDSITYIEQTEMDEKGYKASNLLNYLDLSLDVNLGELVGYSELNKVWFGYSLHHRSAIFEQASQYGRIKGGSNYNTIYLQFDF</sequence>
<dbReference type="PANTHER" id="PTHR38776">
    <property type="entry name" value="MLTA-INTERACTING PROTEIN-RELATED"/>
    <property type="match status" value="1"/>
</dbReference>
<dbReference type="InterPro" id="IPR010583">
    <property type="entry name" value="MipA"/>
</dbReference>
<keyword evidence="5" id="KW-0998">Cell outer membrane</keyword>
<evidence type="ECO:0000313" key="7">
    <source>
        <dbReference type="Proteomes" id="UP001157138"/>
    </source>
</evidence>